<dbReference type="SUPFAM" id="SSF54565">
    <property type="entry name" value="Ribosomal protein S16"/>
    <property type="match status" value="1"/>
</dbReference>
<dbReference type="EMBL" id="MHMR01000017">
    <property type="protein sequence ID" value="OGZ30644.1"/>
    <property type="molecule type" value="Genomic_DNA"/>
</dbReference>
<comment type="caution">
    <text evidence="5">The sequence shown here is derived from an EMBL/GenBank/DDBJ whole genome shotgun (WGS) entry which is preliminary data.</text>
</comment>
<dbReference type="GO" id="GO:0015935">
    <property type="term" value="C:small ribosomal subunit"/>
    <property type="evidence" value="ECO:0007669"/>
    <property type="project" value="TreeGrafter"/>
</dbReference>
<evidence type="ECO:0000313" key="6">
    <source>
        <dbReference type="Proteomes" id="UP000178428"/>
    </source>
</evidence>
<dbReference type="InterPro" id="IPR000307">
    <property type="entry name" value="Ribosomal_bS16"/>
</dbReference>
<dbReference type="STRING" id="1801725.A3J00_00530"/>
<dbReference type="InterPro" id="IPR023803">
    <property type="entry name" value="Ribosomal_bS16_dom_sf"/>
</dbReference>
<comment type="similarity">
    <text evidence="3">Belongs to the bacterial ribosomal protein bS16 family.</text>
</comment>
<dbReference type="AlphaFoldDB" id="A0A1G2EXV7"/>
<dbReference type="GO" id="GO:0003735">
    <property type="term" value="F:structural constituent of ribosome"/>
    <property type="evidence" value="ECO:0007669"/>
    <property type="project" value="InterPro"/>
</dbReference>
<gene>
    <name evidence="3" type="primary">rpsP</name>
    <name evidence="5" type="ORF">A3J00_00530</name>
</gene>
<evidence type="ECO:0000256" key="2">
    <source>
        <dbReference type="ARBA" id="ARBA00023274"/>
    </source>
</evidence>
<evidence type="ECO:0000256" key="4">
    <source>
        <dbReference type="SAM" id="MobiDB-lite"/>
    </source>
</evidence>
<name>A0A1G2EXV7_9BACT</name>
<keyword evidence="2 3" id="KW-0687">Ribonucleoprotein</keyword>
<feature type="region of interest" description="Disordered" evidence="4">
    <location>
        <begin position="83"/>
        <end position="108"/>
    </location>
</feature>
<dbReference type="HAMAP" id="MF_00385">
    <property type="entry name" value="Ribosomal_bS16"/>
    <property type="match status" value="1"/>
</dbReference>
<dbReference type="NCBIfam" id="TIGR00002">
    <property type="entry name" value="S16"/>
    <property type="match status" value="1"/>
</dbReference>
<organism evidence="5 6">
    <name type="scientific">Candidatus Niyogibacteria bacterium RIFCSPLOWO2_02_FULL_45_13</name>
    <dbReference type="NCBI Taxonomy" id="1801725"/>
    <lineage>
        <taxon>Bacteria</taxon>
        <taxon>Candidatus Niyogiibacteriota</taxon>
    </lineage>
</organism>
<evidence type="ECO:0000256" key="1">
    <source>
        <dbReference type="ARBA" id="ARBA00022980"/>
    </source>
</evidence>
<dbReference type="PANTHER" id="PTHR12919:SF20">
    <property type="entry name" value="SMALL RIBOSOMAL SUBUNIT PROTEIN BS16M"/>
    <property type="match status" value="1"/>
</dbReference>
<proteinExistence type="inferred from homology"/>
<keyword evidence="1 3" id="KW-0689">Ribosomal protein</keyword>
<reference evidence="5 6" key="1">
    <citation type="journal article" date="2016" name="Nat. Commun.">
        <title>Thousands of microbial genomes shed light on interconnected biogeochemical processes in an aquifer system.</title>
        <authorList>
            <person name="Anantharaman K."/>
            <person name="Brown C.T."/>
            <person name="Hug L.A."/>
            <person name="Sharon I."/>
            <person name="Castelle C.J."/>
            <person name="Probst A.J."/>
            <person name="Thomas B.C."/>
            <person name="Singh A."/>
            <person name="Wilkins M.J."/>
            <person name="Karaoz U."/>
            <person name="Brodie E.L."/>
            <person name="Williams K.H."/>
            <person name="Hubbard S.S."/>
            <person name="Banfield J.F."/>
        </authorList>
    </citation>
    <scope>NUCLEOTIDE SEQUENCE [LARGE SCALE GENOMIC DNA]</scope>
</reference>
<dbReference type="Gene3D" id="3.30.1320.10">
    <property type="match status" value="1"/>
</dbReference>
<dbReference type="Proteomes" id="UP000178428">
    <property type="component" value="Unassembled WGS sequence"/>
</dbReference>
<protein>
    <recommendedName>
        <fullName evidence="3">Small ribosomal subunit protein bS16</fullName>
    </recommendedName>
</protein>
<evidence type="ECO:0000256" key="3">
    <source>
        <dbReference type="HAMAP-Rule" id="MF_00385"/>
    </source>
</evidence>
<accession>A0A1G2EXV7</accession>
<dbReference type="Pfam" id="PF00886">
    <property type="entry name" value="Ribosomal_S16"/>
    <property type="match status" value="1"/>
</dbReference>
<dbReference type="GO" id="GO:0006412">
    <property type="term" value="P:translation"/>
    <property type="evidence" value="ECO:0007669"/>
    <property type="project" value="UniProtKB-UniRule"/>
</dbReference>
<evidence type="ECO:0000313" key="5">
    <source>
        <dbReference type="EMBL" id="OGZ30644.1"/>
    </source>
</evidence>
<dbReference type="PANTHER" id="PTHR12919">
    <property type="entry name" value="30S RIBOSOMAL PROTEIN S16"/>
    <property type="match status" value="1"/>
</dbReference>
<dbReference type="GO" id="GO:0005737">
    <property type="term" value="C:cytoplasm"/>
    <property type="evidence" value="ECO:0007669"/>
    <property type="project" value="UniProtKB-ARBA"/>
</dbReference>
<sequence>MLVIRLQRVGRKNDPSFRVVVNDKRRSAKAGSAVEFLGSYNPRQKTADIKEERVKYWLSVGAKPSDTAHNLFVSKKIISSEKIDVSKKSKKEEKTSANAGVEEKPAAV</sequence>